<evidence type="ECO:0000256" key="2">
    <source>
        <dbReference type="ARBA" id="ARBA00004496"/>
    </source>
</evidence>
<comment type="subcellular location">
    <subcellularLocation>
        <location evidence="2 12 14">Cytoplasm</location>
    </subcellularLocation>
</comment>
<dbReference type="InterPro" id="IPR023016">
    <property type="entry name" value="HisA/PriA"/>
</dbReference>
<keyword evidence="9 12" id="KW-0368">Histidine biosynthesis</keyword>
<sequence>MIILPAIDIKGGTCVRLYQGDLDTAHKVADNALDTARRFEAAGCKWLHMVDLDGALQGMALNSGIFLEIGKRTNLRIELGGGIRTADQIRHYLNNGIRRVVLGSIAIEDPNFVRRAINNFGPESIAVGIDAKDGYVCGDAWTSKSDIDYIEMAEKMAELGVHTFIYTDISRDGTLTGPDLDGLKRLREAMPESELIASGGVHTKEDIRAIKDLGIDGVICGKALYEGTLDLEDALAIAKGETHE</sequence>
<proteinExistence type="inferred from homology"/>
<dbReference type="InterPro" id="IPR006062">
    <property type="entry name" value="His_biosynth"/>
</dbReference>
<evidence type="ECO:0000256" key="12">
    <source>
        <dbReference type="HAMAP-Rule" id="MF_01014"/>
    </source>
</evidence>
<dbReference type="Gene3D" id="3.20.20.70">
    <property type="entry name" value="Aldolase class I"/>
    <property type="match status" value="1"/>
</dbReference>
<dbReference type="EC" id="5.3.1.16" evidence="5 12"/>
<name>A0A1G6X7F4_PEPNI</name>
<dbReference type="STRING" id="2741.SAMN04489866_10672"/>
<comment type="pathway">
    <text evidence="3 12 14">Amino-acid biosynthesis; L-histidine biosynthesis; L-histidine from 5-phospho-alpha-D-ribose 1-diphosphate: step 4/9.</text>
</comment>
<dbReference type="AlphaFoldDB" id="A0A1G6X7F4"/>
<dbReference type="InterPro" id="IPR011060">
    <property type="entry name" value="RibuloseP-bd_barrel"/>
</dbReference>
<evidence type="ECO:0000256" key="10">
    <source>
        <dbReference type="ARBA" id="ARBA00023235"/>
    </source>
</evidence>
<evidence type="ECO:0000256" key="4">
    <source>
        <dbReference type="ARBA" id="ARBA00009667"/>
    </source>
</evidence>
<dbReference type="FunFam" id="3.20.20.70:FF:000009">
    <property type="entry name" value="1-(5-phosphoribosyl)-5-[(5-phosphoribosylamino)methylideneamino] imidazole-4-carboxamide isomerase"/>
    <property type="match status" value="1"/>
</dbReference>
<keyword evidence="16" id="KW-1185">Reference proteome</keyword>
<evidence type="ECO:0000256" key="14">
    <source>
        <dbReference type="RuleBase" id="RU003658"/>
    </source>
</evidence>
<dbReference type="Proteomes" id="UP000198995">
    <property type="component" value="Unassembled WGS sequence"/>
</dbReference>
<dbReference type="PANTHER" id="PTHR43090:SF2">
    <property type="entry name" value="1-(5-PHOSPHORIBOSYL)-5-[(5-PHOSPHORIBOSYLAMINO)METHYLIDENEAMINO] IMIDAZOLE-4-CARBOXAMIDE ISOMERASE"/>
    <property type="match status" value="1"/>
</dbReference>
<keyword evidence="8 12" id="KW-0028">Amino-acid biosynthesis</keyword>
<evidence type="ECO:0000256" key="5">
    <source>
        <dbReference type="ARBA" id="ARBA00012550"/>
    </source>
</evidence>
<gene>
    <name evidence="12" type="primary">hisA</name>
    <name evidence="15" type="ORF">SAMN04489866_10672</name>
</gene>
<dbReference type="SUPFAM" id="SSF51366">
    <property type="entry name" value="Ribulose-phoshate binding barrel"/>
    <property type="match status" value="1"/>
</dbReference>
<evidence type="ECO:0000256" key="11">
    <source>
        <dbReference type="ARBA" id="ARBA00030547"/>
    </source>
</evidence>
<evidence type="ECO:0000256" key="6">
    <source>
        <dbReference type="ARBA" id="ARBA00018464"/>
    </source>
</evidence>
<evidence type="ECO:0000256" key="9">
    <source>
        <dbReference type="ARBA" id="ARBA00023102"/>
    </source>
</evidence>
<protein>
    <recommendedName>
        <fullName evidence="6 12">1-(5-phosphoribosyl)-5-[(5-phosphoribosylamino)methylideneamino] imidazole-4-carboxamide isomerase</fullName>
        <ecNumber evidence="5 12">5.3.1.16</ecNumber>
    </recommendedName>
    <alternativeName>
        <fullName evidence="11 12">Phosphoribosylformimino-5-aminoimidazole carboxamide ribotide isomerase</fullName>
    </alternativeName>
</protein>
<organism evidence="15 16">
    <name type="scientific">Peptococcus niger</name>
    <dbReference type="NCBI Taxonomy" id="2741"/>
    <lineage>
        <taxon>Bacteria</taxon>
        <taxon>Bacillati</taxon>
        <taxon>Bacillota</taxon>
        <taxon>Clostridia</taxon>
        <taxon>Eubacteriales</taxon>
        <taxon>Peptococcaceae</taxon>
        <taxon>Peptococcus</taxon>
    </lineage>
</organism>
<comment type="catalytic activity">
    <reaction evidence="1 12 14">
        <text>1-(5-phospho-beta-D-ribosyl)-5-[(5-phospho-beta-D-ribosylamino)methylideneamino]imidazole-4-carboxamide = 5-[(5-phospho-1-deoxy-D-ribulos-1-ylimino)methylamino]-1-(5-phospho-beta-D-ribosyl)imidazole-4-carboxamide</text>
        <dbReference type="Rhea" id="RHEA:15469"/>
        <dbReference type="ChEBI" id="CHEBI:58435"/>
        <dbReference type="ChEBI" id="CHEBI:58525"/>
        <dbReference type="EC" id="5.3.1.16"/>
    </reaction>
</comment>
<dbReference type="HAMAP" id="MF_01014">
    <property type="entry name" value="HisA"/>
    <property type="match status" value="1"/>
</dbReference>
<dbReference type="InterPro" id="IPR006063">
    <property type="entry name" value="HisA_bact_arch"/>
</dbReference>
<comment type="similarity">
    <text evidence="4 12 13">Belongs to the HisA/HisF family.</text>
</comment>
<accession>A0A1G6X7F4</accession>
<dbReference type="InterPro" id="IPR044524">
    <property type="entry name" value="Isoase_HisA-like"/>
</dbReference>
<keyword evidence="7 12" id="KW-0963">Cytoplasm</keyword>
<evidence type="ECO:0000313" key="15">
    <source>
        <dbReference type="EMBL" id="SDD74062.1"/>
    </source>
</evidence>
<dbReference type="GO" id="GO:0005737">
    <property type="term" value="C:cytoplasm"/>
    <property type="evidence" value="ECO:0007669"/>
    <property type="project" value="UniProtKB-SubCell"/>
</dbReference>
<evidence type="ECO:0000256" key="7">
    <source>
        <dbReference type="ARBA" id="ARBA00022490"/>
    </source>
</evidence>
<dbReference type="GO" id="GO:0000105">
    <property type="term" value="P:L-histidine biosynthetic process"/>
    <property type="evidence" value="ECO:0007669"/>
    <property type="project" value="UniProtKB-UniRule"/>
</dbReference>
<dbReference type="RefSeq" id="WP_091791852.1">
    <property type="nucleotide sequence ID" value="NZ_FNAF01000006.1"/>
</dbReference>
<evidence type="ECO:0000256" key="1">
    <source>
        <dbReference type="ARBA" id="ARBA00000901"/>
    </source>
</evidence>
<dbReference type="CDD" id="cd04732">
    <property type="entry name" value="HisA"/>
    <property type="match status" value="1"/>
</dbReference>
<dbReference type="OrthoDB" id="9807749at2"/>
<keyword evidence="10 12" id="KW-0413">Isomerase</keyword>
<evidence type="ECO:0000256" key="13">
    <source>
        <dbReference type="RuleBase" id="RU003657"/>
    </source>
</evidence>
<evidence type="ECO:0000256" key="8">
    <source>
        <dbReference type="ARBA" id="ARBA00022605"/>
    </source>
</evidence>
<reference evidence="15 16" key="1">
    <citation type="submission" date="2016-10" db="EMBL/GenBank/DDBJ databases">
        <authorList>
            <person name="de Groot N.N."/>
        </authorList>
    </citation>
    <scope>NUCLEOTIDE SEQUENCE [LARGE SCALE GENOMIC DNA]</scope>
    <source>
        <strain evidence="15 16">DSM 20475</strain>
    </source>
</reference>
<dbReference type="EMBL" id="FNAF01000006">
    <property type="protein sequence ID" value="SDD74062.1"/>
    <property type="molecule type" value="Genomic_DNA"/>
</dbReference>
<dbReference type="UniPathway" id="UPA00031">
    <property type="reaction ID" value="UER00009"/>
</dbReference>
<dbReference type="PANTHER" id="PTHR43090">
    <property type="entry name" value="1-(5-PHOSPHORIBOSYL)-5-[(5-PHOSPHORIBOSYLAMINO)METHYLIDENEAMINO] IMIDAZOLE-4-CARBOXAMIDE ISOMERASE"/>
    <property type="match status" value="1"/>
</dbReference>
<evidence type="ECO:0000256" key="3">
    <source>
        <dbReference type="ARBA" id="ARBA00005133"/>
    </source>
</evidence>
<dbReference type="GO" id="GO:0000162">
    <property type="term" value="P:L-tryptophan biosynthetic process"/>
    <property type="evidence" value="ECO:0007669"/>
    <property type="project" value="TreeGrafter"/>
</dbReference>
<dbReference type="Pfam" id="PF00977">
    <property type="entry name" value="His_biosynth"/>
    <property type="match status" value="1"/>
</dbReference>
<dbReference type="NCBIfam" id="TIGR00007">
    <property type="entry name" value="1-(5-phosphoribosyl)-5-[(5-phosphoribosylamino)methylideneamino]imidazole-4-carboxamide isomerase"/>
    <property type="match status" value="1"/>
</dbReference>
<feature type="active site" description="Proton acceptor" evidence="12">
    <location>
        <position position="8"/>
    </location>
</feature>
<evidence type="ECO:0000313" key="16">
    <source>
        <dbReference type="Proteomes" id="UP000198995"/>
    </source>
</evidence>
<dbReference type="InterPro" id="IPR013785">
    <property type="entry name" value="Aldolase_TIM"/>
</dbReference>
<dbReference type="GO" id="GO:0003949">
    <property type="term" value="F:1-(5-phosphoribosyl)-5-[(5-phosphoribosylamino)methylideneamino]imidazole-4-carboxamide isomerase activity"/>
    <property type="evidence" value="ECO:0007669"/>
    <property type="project" value="UniProtKB-UniRule"/>
</dbReference>
<feature type="active site" description="Proton donor" evidence="12">
    <location>
        <position position="130"/>
    </location>
</feature>